<organism evidence="2 3">
    <name type="scientific">Leucobacter luti</name>
    <dbReference type="NCBI Taxonomy" id="340320"/>
    <lineage>
        <taxon>Bacteria</taxon>
        <taxon>Bacillati</taxon>
        <taxon>Actinomycetota</taxon>
        <taxon>Actinomycetes</taxon>
        <taxon>Micrococcales</taxon>
        <taxon>Microbacteriaceae</taxon>
        <taxon>Leucobacter</taxon>
    </lineage>
</organism>
<keyword evidence="3" id="KW-1185">Reference proteome</keyword>
<protein>
    <submittedName>
        <fullName evidence="2">Treble-clef zinc-finger protein</fullName>
    </submittedName>
</protein>
<dbReference type="RefSeq" id="WP_166644226.1">
    <property type="nucleotide sequence ID" value="NZ_CP080492.1"/>
</dbReference>
<accession>A0A4R6S734</accession>
<feature type="domain" description="Elongation factor G-binding protein C-terminal treble-clef zinc-finger" evidence="1">
    <location>
        <begin position="9"/>
        <end position="160"/>
    </location>
</feature>
<comment type="caution">
    <text evidence="2">The sequence shown here is derived from an EMBL/GenBank/DDBJ whole genome shotgun (WGS) entry which is preliminary data.</text>
</comment>
<keyword evidence="2" id="KW-0862">Zinc</keyword>
<sequence>MHAHSLTTLRSALGNVDAATRRTVRMPRRPLRPPLGERDYLGWRDPSAPQRGYLFIERAGTPTGIMLTTTRTRMAQGRAVMCEFCRLPRRFEQVALFTAPTTPRRGAQSTIGTYLCVDLDCNARVNRLQPLTPLDPPAEELVATRREQLAERSTAFITEVLRQAALSGAAGSLRSP</sequence>
<gene>
    <name evidence="2" type="ORF">EDF62_0413</name>
</gene>
<name>A0A4R6S734_9MICO</name>
<dbReference type="GO" id="GO:0008270">
    <property type="term" value="F:zinc ion binding"/>
    <property type="evidence" value="ECO:0007669"/>
    <property type="project" value="UniProtKB-KW"/>
</dbReference>
<proteinExistence type="predicted"/>
<dbReference type="AlphaFoldDB" id="A0A4R6S734"/>
<dbReference type="Proteomes" id="UP000295601">
    <property type="component" value="Unassembled WGS sequence"/>
</dbReference>
<dbReference type="Pfam" id="PF16571">
    <property type="entry name" value="FBP_C"/>
    <property type="match status" value="1"/>
</dbReference>
<evidence type="ECO:0000313" key="3">
    <source>
        <dbReference type="Proteomes" id="UP000295601"/>
    </source>
</evidence>
<reference evidence="2 3" key="1">
    <citation type="submission" date="2019-03" db="EMBL/GenBank/DDBJ databases">
        <title>Genomic analyses of the natural microbiome of Caenorhabditis elegans.</title>
        <authorList>
            <person name="Samuel B."/>
        </authorList>
    </citation>
    <scope>NUCLEOTIDE SEQUENCE [LARGE SCALE GENOMIC DNA]</scope>
    <source>
        <strain evidence="2 3">JUb18</strain>
    </source>
</reference>
<evidence type="ECO:0000259" key="1">
    <source>
        <dbReference type="Pfam" id="PF16571"/>
    </source>
</evidence>
<keyword evidence="2" id="KW-0863">Zinc-finger</keyword>
<keyword evidence="2" id="KW-0479">Metal-binding</keyword>
<dbReference type="InterPro" id="IPR032330">
    <property type="entry name" value="EF-G-binding_C"/>
</dbReference>
<dbReference type="EMBL" id="SNYA01000001">
    <property type="protein sequence ID" value="TDP95719.1"/>
    <property type="molecule type" value="Genomic_DNA"/>
</dbReference>
<evidence type="ECO:0000313" key="2">
    <source>
        <dbReference type="EMBL" id="TDP95719.1"/>
    </source>
</evidence>